<dbReference type="GO" id="GO:0016881">
    <property type="term" value="F:acid-amino acid ligase activity"/>
    <property type="evidence" value="ECO:0007669"/>
    <property type="project" value="UniProtKB-ARBA"/>
</dbReference>
<dbReference type="PANTHER" id="PTHR34384">
    <property type="entry name" value="L-2,3-DIAMINOPROPANOATE--CITRATE LIGASE"/>
    <property type="match status" value="1"/>
</dbReference>
<dbReference type="KEGG" id="cmv:CMUST_00630"/>
<dbReference type="Pfam" id="PF04183">
    <property type="entry name" value="IucA_IucC"/>
    <property type="match status" value="2"/>
</dbReference>
<dbReference type="InterPro" id="IPR007310">
    <property type="entry name" value="Aerobactin_biosyn_IucA/IucC_N"/>
</dbReference>
<dbReference type="InterPro" id="IPR037455">
    <property type="entry name" value="LucA/IucC-like"/>
</dbReference>
<feature type="domain" description="Aerobactin siderophore biosynthesis IucA/IucC N-terminal" evidence="3">
    <location>
        <begin position="89"/>
        <end position="297"/>
    </location>
</feature>
<evidence type="ECO:0000259" key="4">
    <source>
        <dbReference type="Pfam" id="PF06276"/>
    </source>
</evidence>
<dbReference type="GO" id="GO:0019290">
    <property type="term" value="P:siderophore biosynthetic process"/>
    <property type="evidence" value="ECO:0007669"/>
    <property type="project" value="InterPro"/>
</dbReference>
<dbReference type="OrthoDB" id="495728at2"/>
<reference evidence="5 6" key="1">
    <citation type="journal article" date="2015" name="Genome Announc.">
        <title>Complete Genome Sequence of the Type Strain Corynebacterium mustelae DSM 45274, Isolated from Various Tissues of a Male Ferret with Lethal Sepsis.</title>
        <authorList>
            <person name="Ruckert C."/>
            <person name="Eimer J."/>
            <person name="Winkler A."/>
            <person name="Tauch A."/>
        </authorList>
    </citation>
    <scope>NUCLEOTIDE SEQUENCE [LARGE SCALE GENOMIC DNA]</scope>
    <source>
        <strain evidence="5 6">DSM 45274</strain>
    </source>
</reference>
<evidence type="ECO:0000256" key="2">
    <source>
        <dbReference type="ARBA" id="ARBA00007832"/>
    </source>
</evidence>
<dbReference type="Pfam" id="PF06276">
    <property type="entry name" value="FhuF"/>
    <property type="match status" value="2"/>
</dbReference>
<comment type="pathway">
    <text evidence="1">Siderophore biosynthesis.</text>
</comment>
<dbReference type="AlphaFoldDB" id="A0A0G3GY62"/>
<keyword evidence="6" id="KW-1185">Reference proteome</keyword>
<evidence type="ECO:0000313" key="5">
    <source>
        <dbReference type="EMBL" id="AKK04483.1"/>
    </source>
</evidence>
<reference evidence="6" key="2">
    <citation type="submission" date="2015-05" db="EMBL/GenBank/DDBJ databases">
        <title>Complete genome sequence of Corynebacterium mustelae DSM 45274, isolated from various tissues of a male ferret with lethal sepsis.</title>
        <authorList>
            <person name="Ruckert C."/>
            <person name="Albersmeier A."/>
            <person name="Winkler A."/>
            <person name="Tauch A."/>
        </authorList>
    </citation>
    <scope>NUCLEOTIDE SEQUENCE [LARGE SCALE GENOMIC DNA]</scope>
    <source>
        <strain evidence="6">DSM 45274</strain>
    </source>
</reference>
<evidence type="ECO:0000259" key="3">
    <source>
        <dbReference type="Pfam" id="PF04183"/>
    </source>
</evidence>
<dbReference type="PANTHER" id="PTHR34384:SF5">
    <property type="entry name" value="L-2,3-DIAMINOPROPANOATE--CITRATE LIGASE"/>
    <property type="match status" value="1"/>
</dbReference>
<organism evidence="5 6">
    <name type="scientific">Corynebacterium mustelae</name>
    <dbReference type="NCBI Taxonomy" id="571915"/>
    <lineage>
        <taxon>Bacteria</taxon>
        <taxon>Bacillati</taxon>
        <taxon>Actinomycetota</taxon>
        <taxon>Actinomycetes</taxon>
        <taxon>Mycobacteriales</taxon>
        <taxon>Corynebacteriaceae</taxon>
        <taxon>Corynebacterium</taxon>
    </lineage>
</organism>
<evidence type="ECO:0000313" key="6">
    <source>
        <dbReference type="Proteomes" id="UP000035199"/>
    </source>
</evidence>
<gene>
    <name evidence="5" type="ORF">CMUST_00630</name>
</gene>
<evidence type="ECO:0000256" key="1">
    <source>
        <dbReference type="ARBA" id="ARBA00004924"/>
    </source>
</evidence>
<sequence length="910" mass="99098">MTDTAQRTILSRLLTALREEELLTDNSVLDSISPDADPVAVLEAVRAVLAVPATNFERTALELADSVVGLARARAGVARRYAGRTELGNLEQIVCEGHPKHPCAKTTLGLGPGFAQVLPEQVESFDLPFLAVRETIVDQSGIPIITALQENIPGLAARLADEVPPGFVAVPVHPWQLANVVQLSDDIRLLETTARAEPLMSVRTLRVSDETGCVHIKTSVSFQLTGAIRGISPAALAGPVIAEEAIAAIRRRGIAPYTVDDTPAFSVGHDLAGVRVSDDLGAIVRAEPEGIPVAALMATNPITGKLLFHEVLAESGMTAAEWFGRLAHILVTPALELVEYGLALEPHPQNTVLKLRDGVPYAVTVRDFGGCRIVMDSPFYQQREWDFLADTALICPDYDTARAKLIYPMISNLILGLCDAAGIDPADIEIDGLPHRLPRKRVLGMRLSGAVTEQDYVWFDNPISIPPATDETEWAKEHVLSRLAVAKEMEQVAKDPHADDIDNAIATLAQVKQVVEKRRRNLPVVPVDFVGVLADSLTITGHNVHPLAKLRRGFSLEDSRLYGPENFRVTHLKLIGAPVGMLNETGDVTAILRREFPDLVPDTPLRIVPVHPWQWEHVIAPQFREKVVDFGATLPVLPTISMRTALTYHRGTSGQRLYIKTSIDVVLTSTRRSMSADSALGTPKVAGFIARLLARTNPTVTVLPEIAGCAYRGVIFDPRISRSLSTLIRSADIGSAAVAISATALRTETPPEDYVRDLLETVLPTMWNHGIALEAHLQNTMLLFDDSGVYTGLGLRDFSGIRVLKERALDIPLEDGAITLTEDHAEFCNKGYYATFLGNLAGFPCDWNRIREIVDELIATHNPPEEDIAALLSPTIKQKAFVRMALDPQAGDIYIDIPNPLVPVEQPVAD</sequence>
<dbReference type="InterPro" id="IPR022770">
    <property type="entry name" value="IucA/IucC-like_C"/>
</dbReference>
<comment type="similarity">
    <text evidence="2">Belongs to the IucA/IucC family.</text>
</comment>
<dbReference type="STRING" id="571915.CMUST_00630"/>
<feature type="domain" description="Aerobactin siderophore biosynthesis IucA/IucC-like C-terminal" evidence="4">
    <location>
        <begin position="753"/>
        <end position="841"/>
    </location>
</feature>
<protein>
    <submittedName>
        <fullName evidence="5">Siderophore synthetase component</fullName>
    </submittedName>
</protein>
<feature type="domain" description="Aerobactin siderophore biosynthesis IucA/IucC-like C-terminal" evidence="4">
    <location>
        <begin position="321"/>
        <end position="420"/>
    </location>
</feature>
<dbReference type="EMBL" id="CP011542">
    <property type="protein sequence ID" value="AKK04483.1"/>
    <property type="molecule type" value="Genomic_DNA"/>
</dbReference>
<dbReference type="RefSeq" id="WP_083987376.1">
    <property type="nucleotide sequence ID" value="NZ_CP011542.1"/>
</dbReference>
<proteinExistence type="inferred from homology"/>
<accession>A0A0G3GY62</accession>
<dbReference type="Gene3D" id="1.10.510.40">
    <property type="match status" value="2"/>
</dbReference>
<dbReference type="PATRIC" id="fig|571915.4.peg.131"/>
<feature type="domain" description="Aerobactin siderophore biosynthesis IucA/IucC N-terminal" evidence="3">
    <location>
        <begin position="534"/>
        <end position="732"/>
    </location>
</feature>
<dbReference type="Proteomes" id="UP000035199">
    <property type="component" value="Chromosome"/>
</dbReference>
<name>A0A0G3GY62_9CORY</name>